<accession>A0AAN9ER47</accession>
<dbReference type="EMBL" id="JAYWIO010000005">
    <property type="protein sequence ID" value="KAK7261957.1"/>
    <property type="molecule type" value="Genomic_DNA"/>
</dbReference>
<dbReference type="AlphaFoldDB" id="A0AAN9ER47"/>
<keyword evidence="2" id="KW-1185">Reference proteome</keyword>
<comment type="caution">
    <text evidence="1">The sequence shown here is derived from an EMBL/GenBank/DDBJ whole genome shotgun (WGS) entry which is preliminary data.</text>
</comment>
<name>A0AAN9ER47_CROPI</name>
<evidence type="ECO:0000313" key="2">
    <source>
        <dbReference type="Proteomes" id="UP001372338"/>
    </source>
</evidence>
<gene>
    <name evidence="1" type="ORF">RIF29_28282</name>
</gene>
<protein>
    <submittedName>
        <fullName evidence="1">Uncharacterized protein</fullName>
    </submittedName>
</protein>
<dbReference type="Proteomes" id="UP001372338">
    <property type="component" value="Unassembled WGS sequence"/>
</dbReference>
<reference evidence="1 2" key="1">
    <citation type="submission" date="2024-01" db="EMBL/GenBank/DDBJ databases">
        <title>The genomes of 5 underutilized Papilionoideae crops provide insights into root nodulation and disease resistanc.</title>
        <authorList>
            <person name="Yuan L."/>
        </authorList>
    </citation>
    <scope>NUCLEOTIDE SEQUENCE [LARGE SCALE GENOMIC DNA]</scope>
    <source>
        <strain evidence="1">ZHUSHIDOU_FW_LH</strain>
        <tissue evidence="1">Leaf</tissue>
    </source>
</reference>
<proteinExistence type="predicted"/>
<evidence type="ECO:0000313" key="1">
    <source>
        <dbReference type="EMBL" id="KAK7261957.1"/>
    </source>
</evidence>
<sequence>MNHVGHRQVVTAKSTIFEVAATIFFVSYSSPTFLTTTLGFFEQQAAGEGNDLNVFGEKFFESSQGQSALSDITNTINSSRIRLRSMFDNDENQTSAPLVEKEARFQTLK</sequence>
<organism evidence="1 2">
    <name type="scientific">Crotalaria pallida</name>
    <name type="common">Smooth rattlebox</name>
    <name type="synonym">Crotalaria striata</name>
    <dbReference type="NCBI Taxonomy" id="3830"/>
    <lineage>
        <taxon>Eukaryota</taxon>
        <taxon>Viridiplantae</taxon>
        <taxon>Streptophyta</taxon>
        <taxon>Embryophyta</taxon>
        <taxon>Tracheophyta</taxon>
        <taxon>Spermatophyta</taxon>
        <taxon>Magnoliopsida</taxon>
        <taxon>eudicotyledons</taxon>
        <taxon>Gunneridae</taxon>
        <taxon>Pentapetalae</taxon>
        <taxon>rosids</taxon>
        <taxon>fabids</taxon>
        <taxon>Fabales</taxon>
        <taxon>Fabaceae</taxon>
        <taxon>Papilionoideae</taxon>
        <taxon>50 kb inversion clade</taxon>
        <taxon>genistoids sensu lato</taxon>
        <taxon>core genistoids</taxon>
        <taxon>Crotalarieae</taxon>
        <taxon>Crotalaria</taxon>
    </lineage>
</organism>